<gene>
    <name evidence="1" type="ORF">BDN72DRAFT_847807</name>
</gene>
<protein>
    <submittedName>
        <fullName evidence="1">Uncharacterized protein</fullName>
    </submittedName>
</protein>
<sequence length="233" mass="26047">MAEQGYRLTIVPVKPSEIPSEELLLSLGKELLASSGSWKAGKTFHKKVKTYWSAKDTDQGAPWHSRVSEHTPEEATFDQLWDKLGKDKAINEKEFIPDIHKVTKVKDLSPNASIWTLHYKFPPPVSPRVFTVLQVTYLEDASPRSGYVISLPIDLSEDAELAKLEEKGVRGRYVSVERLSELENGNIEWRMATSSTPGGSIPTFIVESTMAGKIAEDVPHFLKWLQSLPPSTS</sequence>
<dbReference type="EMBL" id="ML208533">
    <property type="protein sequence ID" value="TFK63232.1"/>
    <property type="molecule type" value="Genomic_DNA"/>
</dbReference>
<evidence type="ECO:0000313" key="1">
    <source>
        <dbReference type="EMBL" id="TFK63232.1"/>
    </source>
</evidence>
<keyword evidence="2" id="KW-1185">Reference proteome</keyword>
<accession>A0ACD3AEG1</accession>
<evidence type="ECO:0000313" key="2">
    <source>
        <dbReference type="Proteomes" id="UP000308600"/>
    </source>
</evidence>
<proteinExistence type="predicted"/>
<name>A0ACD3AEG1_9AGAR</name>
<dbReference type="Proteomes" id="UP000308600">
    <property type="component" value="Unassembled WGS sequence"/>
</dbReference>
<reference evidence="1 2" key="1">
    <citation type="journal article" date="2019" name="Nat. Ecol. Evol.">
        <title>Megaphylogeny resolves global patterns of mushroom evolution.</title>
        <authorList>
            <person name="Varga T."/>
            <person name="Krizsan K."/>
            <person name="Foldi C."/>
            <person name="Dima B."/>
            <person name="Sanchez-Garcia M."/>
            <person name="Sanchez-Ramirez S."/>
            <person name="Szollosi G.J."/>
            <person name="Szarkandi J.G."/>
            <person name="Papp V."/>
            <person name="Albert L."/>
            <person name="Andreopoulos W."/>
            <person name="Angelini C."/>
            <person name="Antonin V."/>
            <person name="Barry K.W."/>
            <person name="Bougher N.L."/>
            <person name="Buchanan P."/>
            <person name="Buyck B."/>
            <person name="Bense V."/>
            <person name="Catcheside P."/>
            <person name="Chovatia M."/>
            <person name="Cooper J."/>
            <person name="Damon W."/>
            <person name="Desjardin D."/>
            <person name="Finy P."/>
            <person name="Geml J."/>
            <person name="Haridas S."/>
            <person name="Hughes K."/>
            <person name="Justo A."/>
            <person name="Karasinski D."/>
            <person name="Kautmanova I."/>
            <person name="Kiss B."/>
            <person name="Kocsube S."/>
            <person name="Kotiranta H."/>
            <person name="LaButti K.M."/>
            <person name="Lechner B.E."/>
            <person name="Liimatainen K."/>
            <person name="Lipzen A."/>
            <person name="Lukacs Z."/>
            <person name="Mihaltcheva S."/>
            <person name="Morgado L.N."/>
            <person name="Niskanen T."/>
            <person name="Noordeloos M.E."/>
            <person name="Ohm R.A."/>
            <person name="Ortiz-Santana B."/>
            <person name="Ovrebo C."/>
            <person name="Racz N."/>
            <person name="Riley R."/>
            <person name="Savchenko A."/>
            <person name="Shiryaev A."/>
            <person name="Soop K."/>
            <person name="Spirin V."/>
            <person name="Szebenyi C."/>
            <person name="Tomsovsky M."/>
            <person name="Tulloss R.E."/>
            <person name="Uehling J."/>
            <person name="Grigoriev I.V."/>
            <person name="Vagvolgyi C."/>
            <person name="Papp T."/>
            <person name="Martin F.M."/>
            <person name="Miettinen O."/>
            <person name="Hibbett D.S."/>
            <person name="Nagy L.G."/>
        </authorList>
    </citation>
    <scope>NUCLEOTIDE SEQUENCE [LARGE SCALE GENOMIC DNA]</scope>
    <source>
        <strain evidence="1 2">NL-1719</strain>
    </source>
</reference>
<organism evidence="1 2">
    <name type="scientific">Pluteus cervinus</name>
    <dbReference type="NCBI Taxonomy" id="181527"/>
    <lineage>
        <taxon>Eukaryota</taxon>
        <taxon>Fungi</taxon>
        <taxon>Dikarya</taxon>
        <taxon>Basidiomycota</taxon>
        <taxon>Agaricomycotina</taxon>
        <taxon>Agaricomycetes</taxon>
        <taxon>Agaricomycetidae</taxon>
        <taxon>Agaricales</taxon>
        <taxon>Pluteineae</taxon>
        <taxon>Pluteaceae</taxon>
        <taxon>Pluteus</taxon>
    </lineage>
</organism>